<comment type="caution">
    <text evidence="1">The sequence shown here is derived from an EMBL/GenBank/DDBJ whole genome shotgun (WGS) entry which is preliminary data.</text>
</comment>
<evidence type="ECO:0000313" key="1">
    <source>
        <dbReference type="EMBL" id="KAI9457524.1"/>
    </source>
</evidence>
<proteinExistence type="predicted"/>
<dbReference type="Proteomes" id="UP001207468">
    <property type="component" value="Unassembled WGS sequence"/>
</dbReference>
<gene>
    <name evidence="1" type="ORF">F5148DRAFT_1287640</name>
</gene>
<evidence type="ECO:0000313" key="2">
    <source>
        <dbReference type="Proteomes" id="UP001207468"/>
    </source>
</evidence>
<reference evidence="1" key="1">
    <citation type="submission" date="2021-03" db="EMBL/GenBank/DDBJ databases">
        <title>Evolutionary priming and transition to the ectomycorrhizal habit in an iconic lineage of mushroom-forming fungi: is preadaptation a requirement?</title>
        <authorList>
            <consortium name="DOE Joint Genome Institute"/>
            <person name="Looney B.P."/>
            <person name="Miyauchi S."/>
            <person name="Morin E."/>
            <person name="Drula E."/>
            <person name="Courty P.E."/>
            <person name="Chicoki N."/>
            <person name="Fauchery L."/>
            <person name="Kohler A."/>
            <person name="Kuo A."/>
            <person name="LaButti K."/>
            <person name="Pangilinan J."/>
            <person name="Lipzen A."/>
            <person name="Riley R."/>
            <person name="Andreopoulos W."/>
            <person name="He G."/>
            <person name="Johnson J."/>
            <person name="Barry K.W."/>
            <person name="Grigoriev I.V."/>
            <person name="Nagy L."/>
            <person name="Hibbett D."/>
            <person name="Henrissat B."/>
            <person name="Matheny P.B."/>
            <person name="Labbe J."/>
            <person name="Martin A.F."/>
        </authorList>
    </citation>
    <scope>NUCLEOTIDE SEQUENCE</scope>
    <source>
        <strain evidence="1">BPL698</strain>
    </source>
</reference>
<dbReference type="EMBL" id="JAGFNK010000220">
    <property type="protein sequence ID" value="KAI9457524.1"/>
    <property type="molecule type" value="Genomic_DNA"/>
</dbReference>
<keyword evidence="2" id="KW-1185">Reference proteome</keyword>
<name>A0ACC0U1T7_9AGAM</name>
<organism evidence="1 2">
    <name type="scientific">Russula earlei</name>
    <dbReference type="NCBI Taxonomy" id="71964"/>
    <lineage>
        <taxon>Eukaryota</taxon>
        <taxon>Fungi</taxon>
        <taxon>Dikarya</taxon>
        <taxon>Basidiomycota</taxon>
        <taxon>Agaricomycotina</taxon>
        <taxon>Agaricomycetes</taxon>
        <taxon>Russulales</taxon>
        <taxon>Russulaceae</taxon>
        <taxon>Russula</taxon>
    </lineage>
</organism>
<protein>
    <submittedName>
        <fullName evidence="1">Uncharacterized protein</fullName>
    </submittedName>
</protein>
<accession>A0ACC0U1T7</accession>
<sequence>MSSQSVPHVLDPDAAALPGSPPQFKAPKVMAYYTANMTSLLSRNNQLSYSYSYDKFGPQQMPIFGFNYIEHKLVEVLHLDYLSKHFPKK</sequence>